<dbReference type="SMART" id="SM00986">
    <property type="entry name" value="UDG"/>
    <property type="match status" value="1"/>
</dbReference>
<dbReference type="Gene3D" id="3.40.470.10">
    <property type="entry name" value="Uracil-DNA glycosylase-like domain"/>
    <property type="match status" value="1"/>
</dbReference>
<keyword evidence="7" id="KW-0234">DNA repair</keyword>
<reference evidence="9" key="1">
    <citation type="submission" date="2018-05" db="EMBL/GenBank/DDBJ databases">
        <authorList>
            <person name="Lanie J.A."/>
            <person name="Ng W.-L."/>
            <person name="Kazmierczak K.M."/>
            <person name="Andrzejewski T.M."/>
            <person name="Davidsen T.M."/>
            <person name="Wayne K.J."/>
            <person name="Tettelin H."/>
            <person name="Glass J.I."/>
            <person name="Rusch D."/>
            <person name="Podicherti R."/>
            <person name="Tsui H.-C.T."/>
            <person name="Winkler M.E."/>
        </authorList>
    </citation>
    <scope>NUCLEOTIDE SEQUENCE</scope>
</reference>
<dbReference type="SMART" id="SM00987">
    <property type="entry name" value="UreE_C"/>
    <property type="match status" value="1"/>
</dbReference>
<organism evidence="9">
    <name type="scientific">marine metagenome</name>
    <dbReference type="NCBI Taxonomy" id="408172"/>
    <lineage>
        <taxon>unclassified sequences</taxon>
        <taxon>metagenomes</taxon>
        <taxon>ecological metagenomes</taxon>
    </lineage>
</organism>
<gene>
    <name evidence="9" type="ORF">METZ01_LOCUS155922</name>
</gene>
<evidence type="ECO:0000256" key="3">
    <source>
        <dbReference type="ARBA" id="ARBA00022763"/>
    </source>
</evidence>
<dbReference type="CDD" id="cd10033">
    <property type="entry name" value="UDG_like"/>
    <property type="match status" value="1"/>
</dbReference>
<name>A0A382ANJ9_9ZZZZ</name>
<evidence type="ECO:0000313" key="9">
    <source>
        <dbReference type="EMBL" id="SVB03068.1"/>
    </source>
</evidence>
<dbReference type="GO" id="GO:0006281">
    <property type="term" value="P:DNA repair"/>
    <property type="evidence" value="ECO:0007669"/>
    <property type="project" value="UniProtKB-KW"/>
</dbReference>
<evidence type="ECO:0000256" key="7">
    <source>
        <dbReference type="ARBA" id="ARBA00023204"/>
    </source>
</evidence>
<accession>A0A382ANJ9</accession>
<keyword evidence="6" id="KW-0411">Iron-sulfur</keyword>
<evidence type="ECO:0000259" key="8">
    <source>
        <dbReference type="SMART" id="SM00986"/>
    </source>
</evidence>
<feature type="domain" description="Uracil-DNA glycosylase-like" evidence="8">
    <location>
        <begin position="6"/>
        <end position="168"/>
    </location>
</feature>
<dbReference type="InterPro" id="IPR005122">
    <property type="entry name" value="Uracil-DNA_glycosylase-like"/>
</dbReference>
<dbReference type="AlphaFoldDB" id="A0A382ANJ9"/>
<evidence type="ECO:0000256" key="2">
    <source>
        <dbReference type="ARBA" id="ARBA00022723"/>
    </source>
</evidence>
<keyword evidence="4" id="KW-0378">Hydrolase</keyword>
<evidence type="ECO:0000256" key="6">
    <source>
        <dbReference type="ARBA" id="ARBA00023014"/>
    </source>
</evidence>
<evidence type="ECO:0000256" key="5">
    <source>
        <dbReference type="ARBA" id="ARBA00023004"/>
    </source>
</evidence>
<keyword evidence="2" id="KW-0479">Metal-binding</keyword>
<dbReference type="EMBL" id="UINC01026147">
    <property type="protein sequence ID" value="SVB03068.1"/>
    <property type="molecule type" value="Genomic_DNA"/>
</dbReference>
<dbReference type="InterPro" id="IPR051536">
    <property type="entry name" value="UDG_Type-4/5"/>
</dbReference>
<dbReference type="SUPFAM" id="SSF52141">
    <property type="entry name" value="Uracil-DNA glycosylase-like"/>
    <property type="match status" value="1"/>
</dbReference>
<keyword evidence="1" id="KW-0004">4Fe-4S</keyword>
<dbReference type="PANTHER" id="PTHR33693">
    <property type="entry name" value="TYPE-5 URACIL-DNA GLYCOSYLASE"/>
    <property type="match status" value="1"/>
</dbReference>
<dbReference type="GO" id="GO:0051539">
    <property type="term" value="F:4 iron, 4 sulfur cluster binding"/>
    <property type="evidence" value="ECO:0007669"/>
    <property type="project" value="UniProtKB-KW"/>
</dbReference>
<dbReference type="Pfam" id="PF03167">
    <property type="entry name" value="UDG"/>
    <property type="match status" value="1"/>
</dbReference>
<proteinExistence type="predicted"/>
<dbReference type="InterPro" id="IPR036895">
    <property type="entry name" value="Uracil-DNA_glycosylase-like_sf"/>
</dbReference>
<sequence length="181" mass="19733">MRRPVVSGGPVVSKVLLVGQAPGDKEPKLGRPFAWTAGRTLFRWFEEACGFDELVFRRSIYMAAVCRCFPGKKPRGGDRVPSREEIVNCAGWLEAEMRILEPSLVIPVGKLAIERFVPCSGLANVIGKQFRVTHVGHETDLIALPHPSGASPWPRMEPGKTLLRRAMALIAGHPAISAISG</sequence>
<evidence type="ECO:0000256" key="4">
    <source>
        <dbReference type="ARBA" id="ARBA00022801"/>
    </source>
</evidence>
<dbReference type="GO" id="GO:0097506">
    <property type="term" value="F:deaminated base DNA N-glycosylase activity"/>
    <property type="evidence" value="ECO:0007669"/>
    <property type="project" value="UniProtKB-ARBA"/>
</dbReference>
<protein>
    <recommendedName>
        <fullName evidence="8">Uracil-DNA glycosylase-like domain-containing protein</fullName>
    </recommendedName>
</protein>
<keyword evidence="5" id="KW-0408">Iron</keyword>
<keyword evidence="3" id="KW-0227">DNA damage</keyword>
<dbReference type="GO" id="GO:0046872">
    <property type="term" value="F:metal ion binding"/>
    <property type="evidence" value="ECO:0007669"/>
    <property type="project" value="UniProtKB-KW"/>
</dbReference>
<evidence type="ECO:0000256" key="1">
    <source>
        <dbReference type="ARBA" id="ARBA00022485"/>
    </source>
</evidence>
<dbReference type="PANTHER" id="PTHR33693:SF1">
    <property type="entry name" value="TYPE-4 URACIL-DNA GLYCOSYLASE"/>
    <property type="match status" value="1"/>
</dbReference>